<dbReference type="NCBIfam" id="NF033521">
    <property type="entry name" value="lasso_leader_L3"/>
    <property type="match status" value="1"/>
</dbReference>
<sequence>MEPETAGSAELPHAYEPPMVVDMGSVPESTLGKFAEDTKDQNRYFD</sequence>
<evidence type="ECO:0000256" key="1">
    <source>
        <dbReference type="SAM" id="MobiDB-lite"/>
    </source>
</evidence>
<dbReference type="Proteomes" id="UP001527866">
    <property type="component" value="Unassembled WGS sequence"/>
</dbReference>
<dbReference type="EMBL" id="JAQFWQ010000005">
    <property type="protein sequence ID" value="MDA2809547.1"/>
    <property type="molecule type" value="Genomic_DNA"/>
</dbReference>
<name>A0ABT4TZL9_9ACTN</name>
<proteinExistence type="predicted"/>
<organism evidence="2 3">
    <name type="scientific">Nocardiopsis endophytica</name>
    <dbReference type="NCBI Taxonomy" id="3018445"/>
    <lineage>
        <taxon>Bacteria</taxon>
        <taxon>Bacillati</taxon>
        <taxon>Actinomycetota</taxon>
        <taxon>Actinomycetes</taxon>
        <taxon>Streptosporangiales</taxon>
        <taxon>Nocardiopsidaceae</taxon>
        <taxon>Nocardiopsis</taxon>
    </lineage>
</organism>
<feature type="region of interest" description="Disordered" evidence="1">
    <location>
        <begin position="1"/>
        <end position="46"/>
    </location>
</feature>
<protein>
    <submittedName>
        <fullName evidence="2">Lasso RiPP family leader peptide-containing protein</fullName>
    </submittedName>
</protein>
<evidence type="ECO:0000313" key="3">
    <source>
        <dbReference type="Proteomes" id="UP001527866"/>
    </source>
</evidence>
<reference evidence="2 3" key="1">
    <citation type="submission" date="2023-01" db="EMBL/GenBank/DDBJ databases">
        <title>Draft genome sequence of Nocardiopsis sp. RSe5-2 isolated from halophytes.</title>
        <authorList>
            <person name="Duangmal K."/>
            <person name="Chantavorakit T."/>
        </authorList>
    </citation>
    <scope>NUCLEOTIDE SEQUENCE [LARGE SCALE GENOMIC DNA]</scope>
    <source>
        <strain evidence="2 3">RSe5-2</strain>
    </source>
</reference>
<comment type="caution">
    <text evidence="2">The sequence shown here is derived from an EMBL/GenBank/DDBJ whole genome shotgun (WGS) entry which is preliminary data.</text>
</comment>
<dbReference type="RefSeq" id="WP_270683453.1">
    <property type="nucleotide sequence ID" value="NZ_JAQFWQ010000005.1"/>
</dbReference>
<gene>
    <name evidence="2" type="ORF">O4J56_02745</name>
</gene>
<accession>A0ABT4TZL9</accession>
<evidence type="ECO:0000313" key="2">
    <source>
        <dbReference type="EMBL" id="MDA2809547.1"/>
    </source>
</evidence>
<feature type="compositionally biased region" description="Basic and acidic residues" evidence="1">
    <location>
        <begin position="34"/>
        <end position="46"/>
    </location>
</feature>
<keyword evidence="3" id="KW-1185">Reference proteome</keyword>